<comment type="caution">
    <text evidence="1">The sequence shown here is derived from an EMBL/GenBank/DDBJ whole genome shotgun (WGS) entry which is preliminary data.</text>
</comment>
<dbReference type="AlphaFoldDB" id="A0A1V8SUZ0"/>
<protein>
    <submittedName>
        <fullName evidence="1">Uncharacterized protein</fullName>
    </submittedName>
</protein>
<dbReference type="Proteomes" id="UP000192596">
    <property type="component" value="Unassembled WGS sequence"/>
</dbReference>
<sequence length="257" mass="28671">MPVTTTKIDLHPLYGIIATQKSYLIGIRCLIATHHAQMMASRIMPPYFPDELVSTVADRLADFAELQIRSLWDATTDWDDRLLKFGIAQLAKVGGRTPAERAAMAQLENLNVAVISIPISKCADRPAHWIHLSAADIRPQFYTNKPSTRHPGTRGMVSWLRAYCCLDTGTGSGRDRLDFVPEKLAVDCIVFQRDWEPPSVPVRLVQFNGLEEAMKAWKQDDVEKFVALLKIGVVATVGEKGNGMLPKIRLLHVIKGE</sequence>
<keyword evidence="2" id="KW-1185">Reference proteome</keyword>
<accession>A0A1V8SUZ0</accession>
<name>A0A1V8SUZ0_9PEZI</name>
<proteinExistence type="predicted"/>
<gene>
    <name evidence="1" type="ORF">B0A48_11249</name>
</gene>
<evidence type="ECO:0000313" key="2">
    <source>
        <dbReference type="Proteomes" id="UP000192596"/>
    </source>
</evidence>
<dbReference type="InParanoid" id="A0A1V8SUZ0"/>
<reference evidence="2" key="1">
    <citation type="submission" date="2017-03" db="EMBL/GenBank/DDBJ databases">
        <title>Genomes of endolithic fungi from Antarctica.</title>
        <authorList>
            <person name="Coleine C."/>
            <person name="Masonjones S."/>
            <person name="Stajich J.E."/>
        </authorList>
    </citation>
    <scope>NUCLEOTIDE SEQUENCE [LARGE SCALE GENOMIC DNA]</scope>
    <source>
        <strain evidence="2">CCFEE 5527</strain>
    </source>
</reference>
<evidence type="ECO:0000313" key="1">
    <source>
        <dbReference type="EMBL" id="OQO02966.1"/>
    </source>
</evidence>
<dbReference type="EMBL" id="NAJO01000026">
    <property type="protein sequence ID" value="OQO02966.1"/>
    <property type="molecule type" value="Genomic_DNA"/>
</dbReference>
<organism evidence="1 2">
    <name type="scientific">Cryoendolithus antarcticus</name>
    <dbReference type="NCBI Taxonomy" id="1507870"/>
    <lineage>
        <taxon>Eukaryota</taxon>
        <taxon>Fungi</taxon>
        <taxon>Dikarya</taxon>
        <taxon>Ascomycota</taxon>
        <taxon>Pezizomycotina</taxon>
        <taxon>Dothideomycetes</taxon>
        <taxon>Dothideomycetidae</taxon>
        <taxon>Cladosporiales</taxon>
        <taxon>Cladosporiaceae</taxon>
        <taxon>Cryoendolithus</taxon>
    </lineage>
</organism>
<dbReference type="OrthoDB" id="3938544at2759"/>